<sequence>MEDCFAYRVAGCLVDAGWCRDELFDVVDISPLLMRQTGVVDDLDVVARAGCVIRRSLIDALGTEQDLCP</sequence>
<dbReference type="Proteomes" id="UP000234881">
    <property type="component" value="Unassembled WGS sequence"/>
</dbReference>
<proteinExistence type="predicted"/>
<evidence type="ECO:0000313" key="1">
    <source>
        <dbReference type="EMBL" id="PLW77537.1"/>
    </source>
</evidence>
<dbReference type="AlphaFoldDB" id="A0A2N5XSW1"/>
<gene>
    <name evidence="1" type="ORF">C0081_09490</name>
</gene>
<evidence type="ECO:0000313" key="2">
    <source>
        <dbReference type="Proteomes" id="UP000234881"/>
    </source>
</evidence>
<dbReference type="EMBL" id="PKUQ01000016">
    <property type="protein sequence ID" value="PLW77537.1"/>
    <property type="molecule type" value="Genomic_DNA"/>
</dbReference>
<organism evidence="1 2">
    <name type="scientific">Cohaesibacter celericrescens</name>
    <dbReference type="NCBI Taxonomy" id="2067669"/>
    <lineage>
        <taxon>Bacteria</taxon>
        <taxon>Pseudomonadati</taxon>
        <taxon>Pseudomonadota</taxon>
        <taxon>Alphaproteobacteria</taxon>
        <taxon>Hyphomicrobiales</taxon>
        <taxon>Cohaesibacteraceae</taxon>
    </lineage>
</organism>
<reference evidence="1 2" key="1">
    <citation type="submission" date="2018-01" db="EMBL/GenBank/DDBJ databases">
        <title>The draft genome sequence of Cohaesibacter sp. H1304.</title>
        <authorList>
            <person name="Wang N.-N."/>
            <person name="Du Z.-J."/>
        </authorList>
    </citation>
    <scope>NUCLEOTIDE SEQUENCE [LARGE SCALE GENOMIC DNA]</scope>
    <source>
        <strain evidence="1 2">H1304</strain>
    </source>
</reference>
<keyword evidence="2" id="KW-1185">Reference proteome</keyword>
<protein>
    <submittedName>
        <fullName evidence="1">Uncharacterized protein</fullName>
    </submittedName>
</protein>
<dbReference type="RefSeq" id="WP_101533554.1">
    <property type="nucleotide sequence ID" value="NZ_JBFHIU010000015.1"/>
</dbReference>
<accession>A0A2N5XSW1</accession>
<comment type="caution">
    <text evidence="1">The sequence shown here is derived from an EMBL/GenBank/DDBJ whole genome shotgun (WGS) entry which is preliminary data.</text>
</comment>
<name>A0A2N5XSW1_9HYPH</name>